<organism evidence="1 2">
    <name type="scientific">Chaenocephalus aceratus</name>
    <name type="common">Blackfin icefish</name>
    <name type="synonym">Chaenichthys aceratus</name>
    <dbReference type="NCBI Taxonomy" id="36190"/>
    <lineage>
        <taxon>Eukaryota</taxon>
        <taxon>Metazoa</taxon>
        <taxon>Chordata</taxon>
        <taxon>Craniata</taxon>
        <taxon>Vertebrata</taxon>
        <taxon>Euteleostomi</taxon>
        <taxon>Actinopterygii</taxon>
        <taxon>Neopterygii</taxon>
        <taxon>Teleostei</taxon>
        <taxon>Neoteleostei</taxon>
        <taxon>Acanthomorphata</taxon>
        <taxon>Eupercaria</taxon>
        <taxon>Perciformes</taxon>
        <taxon>Notothenioidei</taxon>
        <taxon>Channichthyidae</taxon>
        <taxon>Chaenocephalus</taxon>
    </lineage>
</organism>
<evidence type="ECO:0000313" key="1">
    <source>
        <dbReference type="EMBL" id="KAI4814631.1"/>
    </source>
</evidence>
<reference evidence="1" key="1">
    <citation type="submission" date="2022-05" db="EMBL/GenBank/DDBJ databases">
        <title>Chromosome-level genome of Chaenocephalus aceratus.</title>
        <authorList>
            <person name="Park H."/>
        </authorList>
    </citation>
    <scope>NUCLEOTIDE SEQUENCE</scope>
    <source>
        <strain evidence="1">KU_202001</strain>
    </source>
</reference>
<comment type="caution">
    <text evidence="1">The sequence shown here is derived from an EMBL/GenBank/DDBJ whole genome shotgun (WGS) entry which is preliminary data.</text>
</comment>
<sequence>MSWMLSICVAAALLALCRGQNTEHEGNSLSASGYRLCTYNETRNVSLLVMHAAPYTVTKPCGGWLHWKTCHVQVGRYCALPVNRSDEFTAKPGSCPTADGVQNRSEGCEGLLDHTRLLQADEVSSVTVEDVDECALSALRGCSPHSDCNNTVGSYLCSCHQGYVDVDPSNPGANCTADVRVETTPEPCLASVPPMNTTTVSASNSTQEHVRNITEGSFSSTGTSMPTAQSNTSTVAYNSSNAPPWTSSAPYSSLRSTVESPLPTTTCYPANITSVWAADVTGTSFRVHWSSQFQTNQTYQESPVQTMMEMRDLQPGVLYTVAVTPSSCQQGITVDISVKTDAQKLEATTRLTNIEFSADLQNGSSQAYQNLTESITQEIYQSLSPEMKAMVDSGQMRIEITSFSQGSVFVHFTMTLAPNFNECTMGENDCSLLATCTNTWASYTCVCLDGFIDNNPERPGRACHAITTTPTSTTTTATAPPTTINPPTPSIAALITTIAPTITTTAPTTTTSTLPTTITAPTTTPIAPTTTTAAPPTTTTAPTATITTPTTTIPTTTAPTTITAPTPAITALTTTTTANIYTTAAPTATITTPTITTVAPATTITAPTTTTTANITTTAAHTTTITAAAITNTAPISTMSSSATTTTAATTITITTPTTAPVITPCATAIPTTAPTTASTTTLTAATTTPNALTTIMTAPVITTSAMISMTSTPSTGVTNPTSTITAPPSTTTPLRTAPVPLLWGKSQSSAGFAAITVTVSRAFLLSNNIRESSLYLGLPECGVNGGNALHAQLTNETYYMASVPLFNTMDMYTSDSGTVEAPKIQLEVPILCSYMKSMLISADFGSMGYDMIKDLIITGSGEFQVTVQLMNGTMPLPHNYSLSSEEAVVVEVSLNTSSQQIKVVINKCWATPTLHPVDISSYIFLENSCSMNTYTTVLMNGNSSTSRVSAQIFSFIDLDVIYLHCQVQICVQTGSGSCVPDCQQRTAQSSNTIGTAFGSSGPLLRSNEESLEEESDTLHLVGLSCLGIGVSLFFIMGFVCLFYYQRNRIGHYNFSAKPKQENFTYLVFNT</sequence>
<evidence type="ECO:0000313" key="2">
    <source>
        <dbReference type="Proteomes" id="UP001057452"/>
    </source>
</evidence>
<dbReference type="EMBL" id="CM043798">
    <property type="protein sequence ID" value="KAI4814631.1"/>
    <property type="molecule type" value="Genomic_DNA"/>
</dbReference>
<proteinExistence type="predicted"/>
<accession>A0ACB9WNE8</accession>
<gene>
    <name evidence="1" type="ORF">KUCAC02_003819</name>
</gene>
<keyword evidence="2" id="KW-1185">Reference proteome</keyword>
<protein>
    <submittedName>
        <fullName evidence="1">Uncharacterized protein</fullName>
    </submittedName>
</protein>
<dbReference type="Proteomes" id="UP001057452">
    <property type="component" value="Chromosome 14"/>
</dbReference>
<name>A0ACB9WNE8_CHAAC</name>